<dbReference type="Pfam" id="PF01095">
    <property type="entry name" value="Pectinesterase"/>
    <property type="match status" value="1"/>
</dbReference>
<dbReference type="InterPro" id="IPR011050">
    <property type="entry name" value="Pectin_lyase_fold/virulence"/>
</dbReference>
<dbReference type="NCBIfam" id="TIGR01614">
    <property type="entry name" value="PME_inhib"/>
    <property type="match status" value="1"/>
</dbReference>
<dbReference type="InterPro" id="IPR018040">
    <property type="entry name" value="Pectinesterase_Tyr_AS"/>
</dbReference>
<reference evidence="10 11" key="2">
    <citation type="submission" date="2024-10" db="EMBL/GenBank/DDBJ databases">
        <authorList>
            <person name="Ryan C."/>
        </authorList>
    </citation>
    <scope>NUCLEOTIDE SEQUENCE [LARGE SCALE GENOMIC DNA]</scope>
</reference>
<comment type="function">
    <text evidence="7">Acts in the modification of cell walls via demethylesterification of cell wall pectin.</text>
</comment>
<keyword evidence="5 7" id="KW-0063">Aspartyl esterase</keyword>
<dbReference type="GO" id="GO:0045490">
    <property type="term" value="P:pectin catabolic process"/>
    <property type="evidence" value="ECO:0007669"/>
    <property type="project" value="UniProtKB-UniRule"/>
</dbReference>
<evidence type="ECO:0000256" key="4">
    <source>
        <dbReference type="ARBA" id="ARBA00022801"/>
    </source>
</evidence>
<dbReference type="Pfam" id="PF04043">
    <property type="entry name" value="PMEI"/>
    <property type="match status" value="1"/>
</dbReference>
<dbReference type="EC" id="3.1.1.11" evidence="7"/>
<comment type="pathway">
    <text evidence="1 7">Glycan metabolism; pectin degradation; 2-dehydro-3-deoxy-D-gluconate from pectin: step 1/5.</text>
</comment>
<dbReference type="SUPFAM" id="SSF101148">
    <property type="entry name" value="Plant invertase/pectin methylesterase inhibitor"/>
    <property type="match status" value="1"/>
</dbReference>
<dbReference type="InterPro" id="IPR012334">
    <property type="entry name" value="Pectin_lyas_fold"/>
</dbReference>
<dbReference type="SUPFAM" id="SSF51126">
    <property type="entry name" value="Pectin lyase-like"/>
    <property type="match status" value="1"/>
</dbReference>
<sequence length="562" mass="59446">MRGTGSNEPLLTSPSRGMPLLLLITLLSATLLCAAAVAFLLLLDITSPPDLCAGSPEPASCNAIVSDAVASSPIYYFSSCRPAHVLRSILGKFLAQHDAAASAVAAMHRHRRAGNSSDNNSRRRAALADCVQLMDLARDRLADASSSAAAGDDADGARTWISAALTFYATCADGVAGEGPPLRDAVEPLKSLVTPGVTSLASASLAVLNAVAGGDGGDVLAEAAVDAFPPWVPERDRALMEHGAGVNAADVVVAQDGSGNYRTVKEAVDAAPDGGKRRYVIYVKTGVYKENVEVGKKKRELMILGDGMDATVITGSRNVVDGATTFNSATLAVAGDGIILQDLRVENTAGPAKQQAVALRVSADRAVAYRCRVDGYQDTLYAHVLRQFYRECFVSGTVDFIFGNAAAVLQGCALAARVPLRGQQNAVTAQGREDPNQNTGTSVHRCRVVPAPDLAPVAGKEVKTYLGRPWKAYSRTVYVKSYLDWHVDPRGWLEWDGDFALSTLFYGEYENEGPGAGTAARVGWPGYHVITDRSVAEQFTVRQFIQGGSWLNGTGVPYIEGL</sequence>
<feature type="active site" evidence="6">
    <location>
        <position position="399"/>
    </location>
</feature>
<keyword evidence="8" id="KW-0812">Transmembrane</keyword>
<keyword evidence="7" id="KW-0134">Cell wall</keyword>
<dbReference type="PANTHER" id="PTHR31707">
    <property type="entry name" value="PECTINESTERASE"/>
    <property type="match status" value="1"/>
</dbReference>
<reference evidence="11" key="1">
    <citation type="submission" date="2024-06" db="EMBL/GenBank/DDBJ databases">
        <authorList>
            <person name="Ryan C."/>
        </authorList>
    </citation>
    <scope>NUCLEOTIDE SEQUENCE [LARGE SCALE GENOMIC DNA]</scope>
</reference>
<keyword evidence="8" id="KW-1133">Transmembrane helix</keyword>
<evidence type="ECO:0000256" key="3">
    <source>
        <dbReference type="ARBA" id="ARBA00007786"/>
    </source>
</evidence>
<accession>A0ABC8ZFU9</accession>
<gene>
    <name evidence="10" type="ORF">URODEC1_LOCUS44751</name>
</gene>
<dbReference type="GO" id="GO:0042545">
    <property type="term" value="P:cell wall modification"/>
    <property type="evidence" value="ECO:0007669"/>
    <property type="project" value="UniProtKB-UniRule"/>
</dbReference>
<evidence type="ECO:0000256" key="8">
    <source>
        <dbReference type="SAM" id="Phobius"/>
    </source>
</evidence>
<evidence type="ECO:0000256" key="5">
    <source>
        <dbReference type="ARBA" id="ARBA00023085"/>
    </source>
</evidence>
<dbReference type="PROSITE" id="PS00800">
    <property type="entry name" value="PECTINESTERASE_1"/>
    <property type="match status" value="1"/>
</dbReference>
<dbReference type="Gene3D" id="1.20.140.40">
    <property type="entry name" value="Invertase/pectin methylesterase inhibitor family protein"/>
    <property type="match status" value="1"/>
</dbReference>
<feature type="domain" description="Pectinesterase inhibitor" evidence="9">
    <location>
        <begin position="43"/>
        <end position="207"/>
    </location>
</feature>
<evidence type="ECO:0000256" key="6">
    <source>
        <dbReference type="PROSITE-ProRule" id="PRU10040"/>
    </source>
</evidence>
<evidence type="ECO:0000313" key="11">
    <source>
        <dbReference type="Proteomes" id="UP001497457"/>
    </source>
</evidence>
<dbReference type="SMART" id="SM00856">
    <property type="entry name" value="PMEI"/>
    <property type="match status" value="1"/>
</dbReference>
<keyword evidence="11" id="KW-1185">Reference proteome</keyword>
<dbReference type="InterPro" id="IPR000070">
    <property type="entry name" value="Pectinesterase_cat"/>
</dbReference>
<keyword evidence="7" id="KW-0964">Secreted</keyword>
<dbReference type="Gene3D" id="2.160.20.10">
    <property type="entry name" value="Single-stranded right-handed beta-helix, Pectin lyase-like"/>
    <property type="match status" value="1"/>
</dbReference>
<evidence type="ECO:0000256" key="7">
    <source>
        <dbReference type="RuleBase" id="RU000589"/>
    </source>
</evidence>
<dbReference type="InterPro" id="IPR035513">
    <property type="entry name" value="Invertase/methylesterase_inhib"/>
</dbReference>
<evidence type="ECO:0000256" key="1">
    <source>
        <dbReference type="ARBA" id="ARBA00005184"/>
    </source>
</evidence>
<proteinExistence type="inferred from homology"/>
<evidence type="ECO:0000259" key="9">
    <source>
        <dbReference type="SMART" id="SM00856"/>
    </source>
</evidence>
<dbReference type="FunFam" id="2.160.20.10:FF:000001">
    <property type="entry name" value="Pectinesterase"/>
    <property type="match status" value="1"/>
</dbReference>
<dbReference type="Proteomes" id="UP001497457">
    <property type="component" value="Chromosome 19rd"/>
</dbReference>
<keyword evidence="7" id="KW-0961">Cell wall biogenesis/degradation</keyword>
<dbReference type="AlphaFoldDB" id="A0ABC8ZFU9"/>
<dbReference type="PROSITE" id="PS00503">
    <property type="entry name" value="PECTINESTERASE_2"/>
    <property type="match status" value="1"/>
</dbReference>
<comment type="subcellular location">
    <subcellularLocation>
        <location evidence="7">Secreted</location>
        <location evidence="7">Cell wall</location>
    </subcellularLocation>
</comment>
<protein>
    <recommendedName>
        <fullName evidence="7">Pectinesterase</fullName>
        <ecNumber evidence="7">3.1.1.11</ecNumber>
    </recommendedName>
</protein>
<comment type="similarity">
    <text evidence="2">In the N-terminal section; belongs to the PMEI family.</text>
</comment>
<dbReference type="EMBL" id="OZ075129">
    <property type="protein sequence ID" value="CAL4960992.1"/>
    <property type="molecule type" value="Genomic_DNA"/>
</dbReference>
<organism evidence="10 11">
    <name type="scientific">Urochloa decumbens</name>
    <dbReference type="NCBI Taxonomy" id="240449"/>
    <lineage>
        <taxon>Eukaryota</taxon>
        <taxon>Viridiplantae</taxon>
        <taxon>Streptophyta</taxon>
        <taxon>Embryophyta</taxon>
        <taxon>Tracheophyta</taxon>
        <taxon>Spermatophyta</taxon>
        <taxon>Magnoliopsida</taxon>
        <taxon>Liliopsida</taxon>
        <taxon>Poales</taxon>
        <taxon>Poaceae</taxon>
        <taxon>PACMAD clade</taxon>
        <taxon>Panicoideae</taxon>
        <taxon>Panicodae</taxon>
        <taxon>Paniceae</taxon>
        <taxon>Melinidinae</taxon>
        <taxon>Urochloa</taxon>
    </lineage>
</organism>
<feature type="transmembrane region" description="Helical" evidence="8">
    <location>
        <begin position="20"/>
        <end position="43"/>
    </location>
</feature>
<comment type="catalytic activity">
    <reaction evidence="7">
        <text>[(1-&gt;4)-alpha-D-galacturonosyl methyl ester](n) + n H2O = [(1-&gt;4)-alpha-D-galacturonosyl](n) + n methanol + n H(+)</text>
        <dbReference type="Rhea" id="RHEA:22380"/>
        <dbReference type="Rhea" id="RHEA-COMP:14570"/>
        <dbReference type="Rhea" id="RHEA-COMP:14573"/>
        <dbReference type="ChEBI" id="CHEBI:15377"/>
        <dbReference type="ChEBI" id="CHEBI:15378"/>
        <dbReference type="ChEBI" id="CHEBI:17790"/>
        <dbReference type="ChEBI" id="CHEBI:140522"/>
        <dbReference type="ChEBI" id="CHEBI:140523"/>
        <dbReference type="EC" id="3.1.1.11"/>
    </reaction>
</comment>
<comment type="similarity">
    <text evidence="3">In the C-terminal section; belongs to the pectinesterase family.</text>
</comment>
<name>A0ABC8ZFU9_9POAL</name>
<keyword evidence="8" id="KW-0472">Membrane</keyword>
<evidence type="ECO:0000256" key="2">
    <source>
        <dbReference type="ARBA" id="ARBA00006027"/>
    </source>
</evidence>
<dbReference type="InterPro" id="IPR006501">
    <property type="entry name" value="Pectinesterase_inhib_dom"/>
</dbReference>
<keyword evidence="4 7" id="KW-0378">Hydrolase</keyword>
<evidence type="ECO:0000313" key="10">
    <source>
        <dbReference type="EMBL" id="CAL4960992.1"/>
    </source>
</evidence>
<dbReference type="InterPro" id="IPR033131">
    <property type="entry name" value="Pectinesterase_Asp_AS"/>
</dbReference>
<dbReference type="GO" id="GO:0030599">
    <property type="term" value="F:pectinesterase activity"/>
    <property type="evidence" value="ECO:0007669"/>
    <property type="project" value="UniProtKB-UniRule"/>
</dbReference>